<dbReference type="InterPro" id="IPR025443">
    <property type="entry name" value="DUF4307"/>
</dbReference>
<accession>A0A5D0XSV2</accession>
<dbReference type="Pfam" id="PF14155">
    <property type="entry name" value="DUF4307"/>
    <property type="match status" value="1"/>
</dbReference>
<dbReference type="Proteomes" id="UP000323410">
    <property type="component" value="Unassembled WGS sequence"/>
</dbReference>
<protein>
    <submittedName>
        <fullName evidence="1">DUF4307 domain-containing protein</fullName>
    </submittedName>
</protein>
<evidence type="ECO:0000313" key="2">
    <source>
        <dbReference type="Proteomes" id="UP000323410"/>
    </source>
</evidence>
<reference evidence="1 2" key="1">
    <citation type="submission" date="2019-08" db="EMBL/GenBank/DDBJ databases">
        <title>Genone of Arthrobacter echini P9.</title>
        <authorList>
            <person name="Bowman J.P."/>
        </authorList>
    </citation>
    <scope>NUCLEOTIDE SEQUENCE [LARGE SCALE GENOMIC DNA]</scope>
    <source>
        <strain evidence="1 2">P9</strain>
    </source>
</reference>
<proteinExistence type="predicted"/>
<gene>
    <name evidence="1" type="ORF">FQ377_08040</name>
</gene>
<evidence type="ECO:0000313" key="1">
    <source>
        <dbReference type="EMBL" id="TYC99177.1"/>
    </source>
</evidence>
<comment type="caution">
    <text evidence="1">The sequence shown here is derived from an EMBL/GenBank/DDBJ whole genome shotgun (WGS) entry which is preliminary data.</text>
</comment>
<name>A0A5D0XSV2_9MICC</name>
<dbReference type="OrthoDB" id="4793644at2"/>
<organism evidence="1 2">
    <name type="scientific">Arthrobacter echini</name>
    <dbReference type="NCBI Taxonomy" id="1529066"/>
    <lineage>
        <taxon>Bacteria</taxon>
        <taxon>Bacillati</taxon>
        <taxon>Actinomycetota</taxon>
        <taxon>Actinomycetes</taxon>
        <taxon>Micrococcales</taxon>
        <taxon>Micrococcaceae</taxon>
        <taxon>Arthrobacter</taxon>
    </lineage>
</organism>
<dbReference type="EMBL" id="VSLD01000003">
    <property type="protein sequence ID" value="TYC99177.1"/>
    <property type="molecule type" value="Genomic_DNA"/>
</dbReference>
<keyword evidence="2" id="KW-1185">Reference proteome</keyword>
<dbReference type="AlphaFoldDB" id="A0A5D0XSV2"/>
<sequence>MTLAALSGAVLAAGVFASTTGSPPVDSKDVGFSLGAEGRASVDFEVTKDRSASAQCAVQALSENYAVVGWDIVTIGPTDPGEGVNDGRTTSQRTDLRIDSPAVSGGVNACWIVED</sequence>